<dbReference type="InterPro" id="IPR007061">
    <property type="entry name" value="MST-like"/>
</dbReference>
<keyword evidence="1" id="KW-0614">Plasmid</keyword>
<keyword evidence="2" id="KW-1185">Reference proteome</keyword>
<accession>A0ABY4GGD1</accession>
<dbReference type="Proteomes" id="UP000830401">
    <property type="component" value="Plasmid unnamed7"/>
</dbReference>
<geneLocation type="plasmid" evidence="1 2">
    <name>unnamed7</name>
</geneLocation>
<organism evidence="1 2">
    <name type="scientific">Hymenobacter volaticus</name>
    <dbReference type="NCBI Taxonomy" id="2932254"/>
    <lineage>
        <taxon>Bacteria</taxon>
        <taxon>Pseudomonadati</taxon>
        <taxon>Bacteroidota</taxon>
        <taxon>Cytophagia</taxon>
        <taxon>Cytophagales</taxon>
        <taxon>Hymenobacteraceae</taxon>
        <taxon>Hymenobacter</taxon>
    </lineage>
</organism>
<dbReference type="RefSeq" id="WP_245127575.1">
    <property type="nucleotide sequence ID" value="NZ_CP095068.1"/>
</dbReference>
<gene>
    <name evidence="1" type="ORF">MUN86_29900</name>
</gene>
<evidence type="ECO:0000313" key="2">
    <source>
        <dbReference type="Proteomes" id="UP000830401"/>
    </source>
</evidence>
<reference evidence="1" key="1">
    <citation type="submission" date="2022-04" db="EMBL/GenBank/DDBJ databases">
        <title>Hymenobacter sp. isolated from the air.</title>
        <authorList>
            <person name="Won M."/>
            <person name="Lee C.-M."/>
            <person name="Woen H.-Y."/>
            <person name="Kwon S.-W."/>
        </authorList>
    </citation>
    <scope>NUCLEOTIDE SEQUENCE</scope>
    <source>
        <strain evidence="1">5420S-77</strain>
        <plasmid evidence="1">unnamed7</plasmid>
    </source>
</reference>
<dbReference type="InterPro" id="IPR034660">
    <property type="entry name" value="DinB/YfiT-like"/>
</dbReference>
<sequence>MNKRTFHIRFGSSADHSLDYLLGMLEDVRVTTWQTVQHLQVQELDWQYKAGWNTIGALLSHITALEHYFRIEYVEHRKLTEAENQQWEPALDMGKYLPQLITGQLIDAYQASLTASRQLLLEALKNLTFEDFTKQTEGYDADTGCNLAWVLFHMIEDEIYHRGQISMIRKLYKEHHG</sequence>
<proteinExistence type="predicted"/>
<name>A0ABY4GGD1_9BACT</name>
<dbReference type="EMBL" id="CP095068">
    <property type="protein sequence ID" value="UOQ69727.1"/>
    <property type="molecule type" value="Genomic_DNA"/>
</dbReference>
<dbReference type="SUPFAM" id="SSF109854">
    <property type="entry name" value="DinB/YfiT-like putative metalloenzymes"/>
    <property type="match status" value="1"/>
</dbReference>
<dbReference type="Gene3D" id="1.20.120.450">
    <property type="entry name" value="dinb family like domain"/>
    <property type="match status" value="1"/>
</dbReference>
<protein>
    <submittedName>
        <fullName evidence="1">DinB family protein</fullName>
    </submittedName>
</protein>
<dbReference type="Pfam" id="PF04978">
    <property type="entry name" value="MST"/>
    <property type="match status" value="1"/>
</dbReference>
<evidence type="ECO:0000313" key="1">
    <source>
        <dbReference type="EMBL" id="UOQ69727.1"/>
    </source>
</evidence>